<evidence type="ECO:0000256" key="5">
    <source>
        <dbReference type="ARBA" id="ARBA00023136"/>
    </source>
</evidence>
<sequence>MSGNPEPAPLVSVAPWWLRGPAWVRELLPGLLAIIVGLALAGLLSALLGVAPTRFYALLFTGTLGSGFGIGQVLYRATPLIFTGLSVAFAFRAGLFNIGAEGQMAVGALAMAWAGALLPWPPFVGAVVALSAGAVGGALWGAIPGVLKARTGSHEVIVTLLLNFVAFALVNYVLVQALALPETVRTQEVAEAARLVRLDAWLPALRGSPVSLALFLGIAGAIFLEIWIGRSTAGFSLQVLGEGLRPARYAGLSVERGLTLAMTGAGALAGLAGAGFVLGFKHYFEEGLTSGAGFLGIGVALLARNRPVWILPSALFFGMLSYGGFVVNRLVPRELLDVLQAIILLLFILFDRAIAARGTR</sequence>
<feature type="transmembrane region" description="Helical" evidence="6">
    <location>
        <begin position="55"/>
        <end position="74"/>
    </location>
</feature>
<comment type="caution">
    <text evidence="7">The sequence shown here is derived from an EMBL/GenBank/DDBJ whole genome shotgun (WGS) entry which is preliminary data.</text>
</comment>
<feature type="transmembrane region" description="Helical" evidence="6">
    <location>
        <begin position="127"/>
        <end position="147"/>
    </location>
</feature>
<evidence type="ECO:0000256" key="3">
    <source>
        <dbReference type="ARBA" id="ARBA00022692"/>
    </source>
</evidence>
<gene>
    <name evidence="7" type="ORF">KC729_18435</name>
</gene>
<dbReference type="PANTHER" id="PTHR47089:SF1">
    <property type="entry name" value="GUANOSINE ABC TRANSPORTER PERMEASE PROTEIN NUPP"/>
    <property type="match status" value="1"/>
</dbReference>
<dbReference type="InterPro" id="IPR001851">
    <property type="entry name" value="ABC_transp_permease"/>
</dbReference>
<dbReference type="Proteomes" id="UP000697710">
    <property type="component" value="Unassembled WGS sequence"/>
</dbReference>
<dbReference type="CDD" id="cd06580">
    <property type="entry name" value="TM_PBP1_transp_TpRbsC_like"/>
    <property type="match status" value="1"/>
</dbReference>
<feature type="transmembrane region" description="Helical" evidence="6">
    <location>
        <begin position="210"/>
        <end position="228"/>
    </location>
</feature>
<feature type="transmembrane region" description="Helical" evidence="6">
    <location>
        <begin position="27"/>
        <end position="48"/>
    </location>
</feature>
<reference evidence="7" key="1">
    <citation type="submission" date="2020-04" db="EMBL/GenBank/DDBJ databases">
        <authorList>
            <person name="Zhang T."/>
        </authorList>
    </citation>
    <scope>NUCLEOTIDE SEQUENCE</scope>
    <source>
        <strain evidence="7">HKST-UBA01</strain>
    </source>
</reference>
<organism evidence="7 8">
    <name type="scientific">Eiseniibacteriota bacterium</name>
    <dbReference type="NCBI Taxonomy" id="2212470"/>
    <lineage>
        <taxon>Bacteria</taxon>
        <taxon>Candidatus Eiseniibacteriota</taxon>
    </lineage>
</organism>
<dbReference type="GO" id="GO:0022857">
    <property type="term" value="F:transmembrane transporter activity"/>
    <property type="evidence" value="ECO:0007669"/>
    <property type="project" value="InterPro"/>
</dbReference>
<evidence type="ECO:0000256" key="1">
    <source>
        <dbReference type="ARBA" id="ARBA00004651"/>
    </source>
</evidence>
<feature type="transmembrane region" description="Helical" evidence="6">
    <location>
        <begin position="338"/>
        <end position="355"/>
    </location>
</feature>
<keyword evidence="3 6" id="KW-0812">Transmembrane</keyword>
<keyword evidence="4 6" id="KW-1133">Transmembrane helix</keyword>
<name>A0A956M4F3_UNCEI</name>
<dbReference type="EMBL" id="JAGQHR010000791">
    <property type="protein sequence ID" value="MCA9729666.1"/>
    <property type="molecule type" value="Genomic_DNA"/>
</dbReference>
<evidence type="ECO:0000256" key="2">
    <source>
        <dbReference type="ARBA" id="ARBA00022475"/>
    </source>
</evidence>
<dbReference type="PANTHER" id="PTHR47089">
    <property type="entry name" value="ABC TRANSPORTER, PERMEASE PROTEIN"/>
    <property type="match status" value="1"/>
</dbReference>
<feature type="transmembrane region" description="Helical" evidence="6">
    <location>
        <begin position="308"/>
        <end position="326"/>
    </location>
</feature>
<accession>A0A956M4F3</accession>
<comment type="subcellular location">
    <subcellularLocation>
        <location evidence="1">Cell membrane</location>
        <topology evidence="1">Multi-pass membrane protein</topology>
    </subcellularLocation>
</comment>
<keyword evidence="5 6" id="KW-0472">Membrane</keyword>
<evidence type="ECO:0000313" key="8">
    <source>
        <dbReference type="Proteomes" id="UP000697710"/>
    </source>
</evidence>
<evidence type="ECO:0000313" key="7">
    <source>
        <dbReference type="EMBL" id="MCA9729666.1"/>
    </source>
</evidence>
<keyword evidence="2" id="KW-1003">Cell membrane</keyword>
<evidence type="ECO:0000256" key="6">
    <source>
        <dbReference type="SAM" id="Phobius"/>
    </source>
</evidence>
<evidence type="ECO:0000256" key="4">
    <source>
        <dbReference type="ARBA" id="ARBA00022989"/>
    </source>
</evidence>
<reference evidence="7" key="2">
    <citation type="journal article" date="2021" name="Microbiome">
        <title>Successional dynamics and alternative stable states in a saline activated sludge microbial community over 9 years.</title>
        <authorList>
            <person name="Wang Y."/>
            <person name="Ye J."/>
            <person name="Ju F."/>
            <person name="Liu L."/>
            <person name="Boyd J.A."/>
            <person name="Deng Y."/>
            <person name="Parks D.H."/>
            <person name="Jiang X."/>
            <person name="Yin X."/>
            <person name="Woodcroft B.J."/>
            <person name="Tyson G.W."/>
            <person name="Hugenholtz P."/>
            <person name="Polz M.F."/>
            <person name="Zhang T."/>
        </authorList>
    </citation>
    <scope>NUCLEOTIDE SEQUENCE</scope>
    <source>
        <strain evidence="7">HKST-UBA01</strain>
    </source>
</reference>
<proteinExistence type="predicted"/>
<protein>
    <submittedName>
        <fullName evidence="7">ABC transporter permease</fullName>
    </submittedName>
</protein>
<feature type="transmembrane region" description="Helical" evidence="6">
    <location>
        <begin position="286"/>
        <end position="303"/>
    </location>
</feature>
<dbReference type="Pfam" id="PF02653">
    <property type="entry name" value="BPD_transp_2"/>
    <property type="match status" value="1"/>
</dbReference>
<feature type="transmembrane region" description="Helical" evidence="6">
    <location>
        <begin position="105"/>
        <end position="121"/>
    </location>
</feature>
<dbReference type="GO" id="GO:0005886">
    <property type="term" value="C:plasma membrane"/>
    <property type="evidence" value="ECO:0007669"/>
    <property type="project" value="UniProtKB-SubCell"/>
</dbReference>
<feature type="transmembrane region" description="Helical" evidence="6">
    <location>
        <begin position="156"/>
        <end position="175"/>
    </location>
</feature>
<feature type="transmembrane region" description="Helical" evidence="6">
    <location>
        <begin position="258"/>
        <end position="280"/>
    </location>
</feature>
<dbReference type="AlphaFoldDB" id="A0A956M4F3"/>